<protein>
    <submittedName>
        <fullName evidence="2">Uncharacterized protein</fullName>
    </submittedName>
</protein>
<reference evidence="2 3" key="1">
    <citation type="submission" date="2016-07" db="EMBL/GenBank/DDBJ databases">
        <title>Pervasive Adenine N6-methylation of Active Genes in Fungi.</title>
        <authorList>
            <consortium name="DOE Joint Genome Institute"/>
            <person name="Mondo S.J."/>
            <person name="Dannebaum R.O."/>
            <person name="Kuo R.C."/>
            <person name="Labutti K."/>
            <person name="Haridas S."/>
            <person name="Kuo A."/>
            <person name="Salamov A."/>
            <person name="Ahrendt S.R."/>
            <person name="Lipzen A."/>
            <person name="Sullivan W."/>
            <person name="Andreopoulos W.B."/>
            <person name="Clum A."/>
            <person name="Lindquist E."/>
            <person name="Daum C."/>
            <person name="Ramamoorthy G.K."/>
            <person name="Gryganskyi A."/>
            <person name="Culley D."/>
            <person name="Magnuson J.K."/>
            <person name="James T.Y."/>
            <person name="O'Malley M.A."/>
            <person name="Stajich J.E."/>
            <person name="Spatafora J.W."/>
            <person name="Visel A."/>
            <person name="Grigoriev I.V."/>
        </authorList>
    </citation>
    <scope>NUCLEOTIDE SEQUENCE [LARGE SCALE GENOMIC DNA]</scope>
    <source>
        <strain evidence="2 3">CBS 129021</strain>
    </source>
</reference>
<feature type="region of interest" description="Disordered" evidence="1">
    <location>
        <begin position="52"/>
        <end position="104"/>
    </location>
</feature>
<evidence type="ECO:0000313" key="3">
    <source>
        <dbReference type="Proteomes" id="UP000193689"/>
    </source>
</evidence>
<comment type="caution">
    <text evidence="2">The sequence shown here is derived from an EMBL/GenBank/DDBJ whole genome shotgun (WGS) entry which is preliminary data.</text>
</comment>
<name>A0A1Y2EC18_9PEZI</name>
<dbReference type="AlphaFoldDB" id="A0A1Y2EC18"/>
<evidence type="ECO:0000256" key="1">
    <source>
        <dbReference type="SAM" id="MobiDB-lite"/>
    </source>
</evidence>
<gene>
    <name evidence="2" type="ORF">BCR38DRAFT_406974</name>
</gene>
<proteinExistence type="predicted"/>
<dbReference type="Proteomes" id="UP000193689">
    <property type="component" value="Unassembled WGS sequence"/>
</dbReference>
<feature type="compositionally biased region" description="Basic and acidic residues" evidence="1">
    <location>
        <begin position="89"/>
        <end position="104"/>
    </location>
</feature>
<feature type="compositionally biased region" description="Polar residues" evidence="1">
    <location>
        <begin position="53"/>
        <end position="66"/>
    </location>
</feature>
<dbReference type="EMBL" id="MCFJ01000003">
    <property type="protein sequence ID" value="ORY69108.1"/>
    <property type="molecule type" value="Genomic_DNA"/>
</dbReference>
<dbReference type="InParanoid" id="A0A1Y2EC18"/>
<dbReference type="GeneID" id="63774326"/>
<keyword evidence="3" id="KW-1185">Reference proteome</keyword>
<sequence>MAAIERTPPIPLWRLDGQYPDGPSFGSCRSAWSVWAKVVVISPSPTLDDMAFTQRNDPNRTSQVQVINPPHPVQDPCGASSSLPTAPSKSRDRRSPERMQETRH</sequence>
<accession>A0A1Y2EC18</accession>
<dbReference type="RefSeq" id="XP_040719395.1">
    <property type="nucleotide sequence ID" value="XM_040858114.1"/>
</dbReference>
<evidence type="ECO:0000313" key="2">
    <source>
        <dbReference type="EMBL" id="ORY69108.1"/>
    </source>
</evidence>
<organism evidence="2 3">
    <name type="scientific">Pseudomassariella vexata</name>
    <dbReference type="NCBI Taxonomy" id="1141098"/>
    <lineage>
        <taxon>Eukaryota</taxon>
        <taxon>Fungi</taxon>
        <taxon>Dikarya</taxon>
        <taxon>Ascomycota</taxon>
        <taxon>Pezizomycotina</taxon>
        <taxon>Sordariomycetes</taxon>
        <taxon>Xylariomycetidae</taxon>
        <taxon>Amphisphaeriales</taxon>
        <taxon>Pseudomassariaceae</taxon>
        <taxon>Pseudomassariella</taxon>
    </lineage>
</organism>
<feature type="compositionally biased region" description="Polar residues" evidence="1">
    <location>
        <begin position="79"/>
        <end position="88"/>
    </location>
</feature>